<feature type="coiled-coil region" evidence="1">
    <location>
        <begin position="379"/>
        <end position="456"/>
    </location>
</feature>
<evidence type="ECO:0000259" key="3">
    <source>
        <dbReference type="Pfam" id="PF21007"/>
    </source>
</evidence>
<dbReference type="Pfam" id="PF21007">
    <property type="entry name" value="FBF1"/>
    <property type="match status" value="1"/>
</dbReference>
<feature type="compositionally biased region" description="Polar residues" evidence="2">
    <location>
        <begin position="47"/>
        <end position="56"/>
    </location>
</feature>
<dbReference type="GO" id="GO:0097539">
    <property type="term" value="C:ciliary transition fiber"/>
    <property type="evidence" value="ECO:0007669"/>
    <property type="project" value="InterPro"/>
</dbReference>
<reference evidence="4 6" key="2">
    <citation type="submission" date="2018-11" db="EMBL/GenBank/DDBJ databases">
        <authorList>
            <consortium name="Pathogen Informatics"/>
        </authorList>
    </citation>
    <scope>NUCLEOTIDE SEQUENCE [LARGE SCALE GENOMIC DNA]</scope>
</reference>
<proteinExistence type="predicted"/>
<protein>
    <recommendedName>
        <fullName evidence="3">Fas-binding factor 1 C-terminal domain-containing protein</fullName>
    </recommendedName>
</protein>
<evidence type="ECO:0000313" key="4">
    <source>
        <dbReference type="EMBL" id="VDN60683.1"/>
    </source>
</evidence>
<dbReference type="InterPro" id="IPR033561">
    <property type="entry name" value="FBF1"/>
</dbReference>
<dbReference type="InterPro" id="IPR049390">
    <property type="entry name" value="FBF1_C"/>
</dbReference>
<evidence type="ECO:0000313" key="6">
    <source>
        <dbReference type="Proteomes" id="UP000274756"/>
    </source>
</evidence>
<sequence>MGDSDSDTIGNLLEGIDDLDDELFGRKKKQEQNISKLSDKFFEKTSGKGTQMSRNPEFTEDSRRRTSRLKSTFEELDFGAPGRKPTVSFLDEKSDITTKRPTTGLNTILFNETKATGQPISSDKEDLFLLQQQRLENEIKRLNSEINDLISRKKKDEEEIVKEWKNKIAAAKEEYERSLQEIDNSKSNHVNRIDKEYNELISRMKQNFEQQLETIGTVGIKARNCEEIMAKIENVTDRIGQITTNISAINEANLENRHSSLAAKENDLLLKEQRLLDEQNRLMDEKKKVEELNFKLRSLCEQNEMFLLKEKWQIREERNRLNAEKQAFKDDQKQIIDLIEKQKLETETSRENFLREQHDLLVRVMAEKARLDEEKSSFYVQRESDIRRLKVEAENLEQKLEEILENAKSCLMETRKIYETKYYQLVELEQTLIDECLELENCREQLENSYKRREQNIFDDSSPPFDPHIMPTNINQSAGIALNRRNNDKLRDILKNHSEKLEQYISPSTSKASDNKT</sequence>
<dbReference type="Proteomes" id="UP000274756">
    <property type="component" value="Unassembled WGS sequence"/>
</dbReference>
<keyword evidence="1" id="KW-0175">Coiled coil</keyword>
<accession>A0A0N4UNE4</accession>
<dbReference type="EMBL" id="UYYG01001232">
    <property type="protein sequence ID" value="VDN60683.1"/>
    <property type="molecule type" value="Genomic_DNA"/>
</dbReference>
<keyword evidence="6" id="KW-1185">Reference proteome</keyword>
<gene>
    <name evidence="4" type="ORF">DME_LOCUS10656</name>
</gene>
<dbReference type="GO" id="GO:0090162">
    <property type="term" value="P:establishment of epithelial cell polarity"/>
    <property type="evidence" value="ECO:0007669"/>
    <property type="project" value="InterPro"/>
</dbReference>
<dbReference type="PANTHER" id="PTHR33689:SF1">
    <property type="entry name" value="FAS-BINDING FACTOR 1"/>
    <property type="match status" value="1"/>
</dbReference>
<name>A0A0N4UNE4_DRAME</name>
<feature type="region of interest" description="Disordered" evidence="2">
    <location>
        <begin position="28"/>
        <end position="66"/>
    </location>
</feature>
<dbReference type="PANTHER" id="PTHR33689">
    <property type="entry name" value="FAS-BINDING FACTOR 1"/>
    <property type="match status" value="1"/>
</dbReference>
<evidence type="ECO:0000313" key="7">
    <source>
        <dbReference type="WBParaSite" id="DME_0000942401-mRNA-1"/>
    </source>
</evidence>
<dbReference type="WBParaSite" id="DME_0000942401-mRNA-1">
    <property type="protein sequence ID" value="DME_0000942401-mRNA-1"/>
    <property type="gene ID" value="DME_0000942401"/>
</dbReference>
<feature type="domain" description="Fas-binding factor 1 C-terminal" evidence="3">
    <location>
        <begin position="131"/>
        <end position="449"/>
    </location>
</feature>
<reference evidence="7" key="1">
    <citation type="submission" date="2017-02" db="UniProtKB">
        <authorList>
            <consortium name="WormBaseParasite"/>
        </authorList>
    </citation>
    <scope>IDENTIFICATION</scope>
</reference>
<evidence type="ECO:0000256" key="2">
    <source>
        <dbReference type="SAM" id="MobiDB-lite"/>
    </source>
</evidence>
<dbReference type="GO" id="GO:0005814">
    <property type="term" value="C:centriole"/>
    <property type="evidence" value="ECO:0007669"/>
    <property type="project" value="TreeGrafter"/>
</dbReference>
<dbReference type="STRING" id="318479.A0A0N4UNE4"/>
<organism evidence="5 7">
    <name type="scientific">Dracunculus medinensis</name>
    <name type="common">Guinea worm</name>
    <dbReference type="NCBI Taxonomy" id="318479"/>
    <lineage>
        <taxon>Eukaryota</taxon>
        <taxon>Metazoa</taxon>
        <taxon>Ecdysozoa</taxon>
        <taxon>Nematoda</taxon>
        <taxon>Chromadorea</taxon>
        <taxon>Rhabditida</taxon>
        <taxon>Spirurina</taxon>
        <taxon>Dracunculoidea</taxon>
        <taxon>Dracunculidae</taxon>
        <taxon>Dracunculus</taxon>
    </lineage>
</organism>
<dbReference type="GO" id="GO:0036064">
    <property type="term" value="C:ciliary basal body"/>
    <property type="evidence" value="ECO:0007669"/>
    <property type="project" value="TreeGrafter"/>
</dbReference>
<feature type="coiled-coil region" evidence="1">
    <location>
        <begin position="125"/>
        <end position="192"/>
    </location>
</feature>
<dbReference type="AlphaFoldDB" id="A0A0N4UNE4"/>
<evidence type="ECO:0000256" key="1">
    <source>
        <dbReference type="SAM" id="Coils"/>
    </source>
</evidence>
<dbReference type="Proteomes" id="UP000038040">
    <property type="component" value="Unplaced"/>
</dbReference>
<evidence type="ECO:0000313" key="5">
    <source>
        <dbReference type="Proteomes" id="UP000038040"/>
    </source>
</evidence>
<dbReference type="GO" id="GO:0060271">
    <property type="term" value="P:cilium assembly"/>
    <property type="evidence" value="ECO:0007669"/>
    <property type="project" value="InterPro"/>
</dbReference>
<feature type="coiled-coil region" evidence="1">
    <location>
        <begin position="272"/>
        <end position="334"/>
    </location>
</feature>
<dbReference type="OrthoDB" id="8195456at2759"/>
<feature type="compositionally biased region" description="Basic and acidic residues" evidence="2">
    <location>
        <begin position="37"/>
        <end position="46"/>
    </location>
</feature>